<evidence type="ECO:0000256" key="15">
    <source>
        <dbReference type="ARBA" id="ARBA00048393"/>
    </source>
</evidence>
<comment type="similarity">
    <text evidence="1 22">Belongs to the short-chain dehydrogenases/reductases (SDR) family.</text>
</comment>
<protein>
    <recommendedName>
        <fullName evidence="5">15-hydroxyprostaglandin dehydrogenase [NAD(+)]</fullName>
        <ecNumber evidence="3">1.1.1.141</ecNumber>
        <ecNumber evidence="4">1.1.1.232</ecNumber>
    </recommendedName>
    <alternativeName>
        <fullName evidence="7">Eicosanoid/docosanoid dehydrogenase [NAD(+)]</fullName>
    </alternativeName>
    <alternativeName>
        <fullName evidence="6">Prostaglandin dehydrogenase 1</fullName>
    </alternativeName>
</protein>
<evidence type="ECO:0000256" key="16">
    <source>
        <dbReference type="ARBA" id="ARBA00048535"/>
    </source>
</evidence>
<dbReference type="PRINTS" id="PR00081">
    <property type="entry name" value="GDHRDH"/>
</dbReference>
<evidence type="ECO:0000256" key="10">
    <source>
        <dbReference type="ARBA" id="ARBA00047672"/>
    </source>
</evidence>
<comment type="catalytic activity">
    <reaction evidence="20">
        <text>(15S)-hydroxy-(5Z,8Z,11Z,13E)-eicosatetraenoate + NAD(+) = 15-oxo-(5Z,8Z,11Z,13E)-eicosatetraenoate + NADH + H(+)</text>
        <dbReference type="Rhea" id="RHEA:23260"/>
        <dbReference type="ChEBI" id="CHEBI:15378"/>
        <dbReference type="ChEBI" id="CHEBI:57409"/>
        <dbReference type="ChEBI" id="CHEBI:57410"/>
        <dbReference type="ChEBI" id="CHEBI:57540"/>
        <dbReference type="ChEBI" id="CHEBI:57945"/>
        <dbReference type="EC" id="1.1.1.232"/>
    </reaction>
    <physiologicalReaction direction="left-to-right" evidence="20">
        <dbReference type="Rhea" id="RHEA:23261"/>
    </physiologicalReaction>
</comment>
<evidence type="ECO:0000256" key="3">
    <source>
        <dbReference type="ARBA" id="ARBA00038968"/>
    </source>
</evidence>
<dbReference type="Proteomes" id="UP000499080">
    <property type="component" value="Unassembled WGS sequence"/>
</dbReference>
<dbReference type="GO" id="GO:0005737">
    <property type="term" value="C:cytoplasm"/>
    <property type="evidence" value="ECO:0007669"/>
    <property type="project" value="TreeGrafter"/>
</dbReference>
<evidence type="ECO:0000256" key="20">
    <source>
        <dbReference type="ARBA" id="ARBA00049151"/>
    </source>
</evidence>
<dbReference type="InterPro" id="IPR036291">
    <property type="entry name" value="NAD(P)-bd_dom_sf"/>
</dbReference>
<evidence type="ECO:0000256" key="6">
    <source>
        <dbReference type="ARBA" id="ARBA00041812"/>
    </source>
</evidence>
<dbReference type="PANTHER" id="PTHR44229:SF4">
    <property type="entry name" value="15-HYDROXYPROSTAGLANDIN DEHYDROGENASE [NAD(+)]"/>
    <property type="match status" value="1"/>
</dbReference>
<comment type="catalytic activity">
    <reaction evidence="14">
        <text>resolvin D1 + NAD(+) = 17-oxoresolvin D1 + NADH + H(+)</text>
        <dbReference type="Rhea" id="RHEA:50128"/>
        <dbReference type="ChEBI" id="CHEBI:15378"/>
        <dbReference type="ChEBI" id="CHEBI:57540"/>
        <dbReference type="ChEBI" id="CHEBI:57945"/>
        <dbReference type="ChEBI" id="CHEBI:132079"/>
        <dbReference type="ChEBI" id="CHEBI:132081"/>
    </reaction>
    <physiologicalReaction direction="left-to-right" evidence="14">
        <dbReference type="Rhea" id="RHEA:50129"/>
    </physiologicalReaction>
</comment>
<comment type="catalytic activity">
    <reaction evidence="12">
        <text>15-oxo-(5S,6R)-dihydroxy-(7E,9E,11Z)-eicosatrienoate + NADH + H(+) = (5S,6R,15S)-trihydroxy-(7E,9E,11Z)-eicosatrienoate + NAD(+)</text>
        <dbReference type="Rhea" id="RHEA:41596"/>
        <dbReference type="ChEBI" id="CHEBI:15378"/>
        <dbReference type="ChEBI" id="CHEBI:57540"/>
        <dbReference type="ChEBI" id="CHEBI:57945"/>
        <dbReference type="ChEBI" id="CHEBI:78325"/>
        <dbReference type="ChEBI" id="CHEBI:78329"/>
    </reaction>
    <physiologicalReaction direction="left-to-right" evidence="12">
        <dbReference type="Rhea" id="RHEA:41597"/>
    </physiologicalReaction>
</comment>
<dbReference type="InterPro" id="IPR002347">
    <property type="entry name" value="SDR_fam"/>
</dbReference>
<comment type="catalytic activity">
    <reaction evidence="11">
        <text>14-hydroxy-(4Z,7Z,10Z,12E,16Z,19Z)-docosahexaenoate + NAD(+) = 14-oxo-(4Z,7Z,10Z,12E,16Z,19Z)-docosahexaenoate + NADH + H(+)</text>
        <dbReference type="Rhea" id="RHEA:48952"/>
        <dbReference type="ChEBI" id="CHEBI:15378"/>
        <dbReference type="ChEBI" id="CHEBI:57540"/>
        <dbReference type="ChEBI" id="CHEBI:57945"/>
        <dbReference type="ChEBI" id="CHEBI:90866"/>
        <dbReference type="ChEBI" id="CHEBI:90867"/>
    </reaction>
    <physiologicalReaction direction="left-to-right" evidence="11">
        <dbReference type="Rhea" id="RHEA:48953"/>
    </physiologicalReaction>
</comment>
<evidence type="ECO:0000256" key="19">
    <source>
        <dbReference type="ARBA" id="ARBA00048921"/>
    </source>
</evidence>
<evidence type="ECO:0000256" key="9">
    <source>
        <dbReference type="ARBA" id="ARBA00047325"/>
    </source>
</evidence>
<comment type="catalytic activity">
    <reaction evidence="15">
        <text>resolvin D2 + NAD(+) = 7-oxoresolvin D2 + NADH + H(+)</text>
        <dbReference type="Rhea" id="RHEA:53584"/>
        <dbReference type="ChEBI" id="CHEBI:15378"/>
        <dbReference type="ChEBI" id="CHEBI:57540"/>
        <dbReference type="ChEBI" id="CHEBI:57945"/>
        <dbReference type="ChEBI" id="CHEBI:133367"/>
        <dbReference type="ChEBI" id="CHEBI:137497"/>
    </reaction>
    <physiologicalReaction direction="left-to-right" evidence="15">
        <dbReference type="Rhea" id="RHEA:53585"/>
    </physiologicalReaction>
</comment>
<name>A0A4Y2DN21_ARAVE</name>
<evidence type="ECO:0000313" key="23">
    <source>
        <dbReference type="EMBL" id="GBM17569.1"/>
    </source>
</evidence>
<comment type="catalytic activity">
    <reaction evidence="21">
        <text>resolvin E1 + NAD(+) = 18-oxo-resolvin E1 + NADH + H(+)</text>
        <dbReference type="Rhea" id="RHEA:49244"/>
        <dbReference type="ChEBI" id="CHEBI:15378"/>
        <dbReference type="ChEBI" id="CHEBI:57540"/>
        <dbReference type="ChEBI" id="CHEBI:57945"/>
        <dbReference type="ChEBI" id="CHEBI:91000"/>
        <dbReference type="ChEBI" id="CHEBI:91001"/>
    </reaction>
    <physiologicalReaction direction="left-to-right" evidence="21">
        <dbReference type="Rhea" id="RHEA:49245"/>
    </physiologicalReaction>
</comment>
<comment type="catalytic activity">
    <reaction evidence="9">
        <text>prostaglandin E1 + NAD(+) = 15-oxoprostaglandin E1 + NADH + H(+)</text>
        <dbReference type="Rhea" id="RHEA:16477"/>
        <dbReference type="ChEBI" id="CHEBI:15378"/>
        <dbReference type="ChEBI" id="CHEBI:57397"/>
        <dbReference type="ChEBI" id="CHEBI:57401"/>
        <dbReference type="ChEBI" id="CHEBI:57540"/>
        <dbReference type="ChEBI" id="CHEBI:57945"/>
    </reaction>
    <physiologicalReaction direction="left-to-right" evidence="9">
        <dbReference type="Rhea" id="RHEA:16478"/>
    </physiologicalReaction>
</comment>
<evidence type="ECO:0000256" key="18">
    <source>
        <dbReference type="ARBA" id="ARBA00048739"/>
    </source>
</evidence>
<evidence type="ECO:0000256" key="13">
    <source>
        <dbReference type="ARBA" id="ARBA00048144"/>
    </source>
</evidence>
<evidence type="ECO:0000256" key="17">
    <source>
        <dbReference type="ARBA" id="ARBA00048611"/>
    </source>
</evidence>
<dbReference type="SUPFAM" id="SSF51735">
    <property type="entry name" value="NAD(P)-binding Rossmann-fold domains"/>
    <property type="match status" value="1"/>
</dbReference>
<dbReference type="GO" id="GO:0047034">
    <property type="term" value="F:15-hydroxyicosatetraenoate dehydrogenase activity"/>
    <property type="evidence" value="ECO:0007669"/>
    <property type="project" value="UniProtKB-EC"/>
</dbReference>
<evidence type="ECO:0000256" key="11">
    <source>
        <dbReference type="ARBA" id="ARBA00048008"/>
    </source>
</evidence>
<evidence type="ECO:0000256" key="22">
    <source>
        <dbReference type="RuleBase" id="RU000363"/>
    </source>
</evidence>
<sequence>MTDSPVAIVTGGAQGLGAAICIELLKKGYRVCAVDIQGEKAEEFAKQQQLVYGKESITASHCDVSKESDYIRVFEETIKTFKRVDVLINNAGILLESNPRKTIDVNLMGPIYGCYTAFKYMGKSNGGNGGVVINTSSLAGFLPAAENPVYAVSKHGIIGLTRSFGLPLHFDKDGIIFACVAPHMIDTDILKSVNKTLVPDYDISKVHSHILMRPEFVAKGYMKILEDKINGSVLTVIPGEYRYIEAQKEVTELLKRNNI</sequence>
<comment type="catalytic activity">
    <reaction evidence="19">
        <text>resolvin D2 + NAD(+) = 16-oxoresolvin D2 + NADH + H(+)</text>
        <dbReference type="Rhea" id="RHEA:53588"/>
        <dbReference type="ChEBI" id="CHEBI:15378"/>
        <dbReference type="ChEBI" id="CHEBI:57540"/>
        <dbReference type="ChEBI" id="CHEBI:57945"/>
        <dbReference type="ChEBI" id="CHEBI:133367"/>
        <dbReference type="ChEBI" id="CHEBI:137498"/>
    </reaction>
    <physiologicalReaction direction="left-to-right" evidence="19">
        <dbReference type="Rhea" id="RHEA:53589"/>
    </physiologicalReaction>
</comment>
<dbReference type="Pfam" id="PF00106">
    <property type="entry name" value="adh_short"/>
    <property type="match status" value="1"/>
</dbReference>
<dbReference type="OrthoDB" id="6413037at2759"/>
<evidence type="ECO:0000256" key="1">
    <source>
        <dbReference type="ARBA" id="ARBA00006484"/>
    </source>
</evidence>
<keyword evidence="24" id="KW-1185">Reference proteome</keyword>
<dbReference type="PANTHER" id="PTHR44229">
    <property type="entry name" value="15-HYDROXYPROSTAGLANDIN DEHYDROGENASE [NAD(+)]"/>
    <property type="match status" value="1"/>
</dbReference>
<evidence type="ECO:0000256" key="12">
    <source>
        <dbReference type="ARBA" id="ARBA00048140"/>
    </source>
</evidence>
<comment type="function">
    <text evidence="8">Catalyzes the NAD-dependent dehydrogenation (oxidation) of a broad array of hydroxylated polyunsaturated fatty acids (mainly eicosanoids and docosanoids, including prostaglandins, lipoxins and resolvins), yielding their corresponding keto (oxo) metabolites. Decreases the levels of the pro-proliferative prostaglandins such as prostaglandin E2 (whose activity is increased in cancer because of an increase in the expression of cyclooxygenase 2) and generates oxo-fatty acid products that can profoundly influence cell function by abrogating pro-inflammatory cytokine expression. Converts resolvins E1, D1 and D2 to their oxo products, which represents a mode of resolvin inactivation. Resolvin E1 plays important roles during the resolution phase of acute inflammation, while resolvins D1 and D2 have a unique role in obesity-induced adipose inflammation.</text>
</comment>
<dbReference type="EC" id="1.1.1.141" evidence="3"/>
<comment type="caution">
    <text evidence="23">The sequence shown here is derived from an EMBL/GenBank/DDBJ whole genome shotgun (WGS) entry which is preliminary data.</text>
</comment>
<dbReference type="EMBL" id="BGPR01000390">
    <property type="protein sequence ID" value="GBM17569.1"/>
    <property type="molecule type" value="Genomic_DNA"/>
</dbReference>
<dbReference type="InterPro" id="IPR020904">
    <property type="entry name" value="Sc_DH/Rdtase_CS"/>
</dbReference>
<evidence type="ECO:0000256" key="4">
    <source>
        <dbReference type="ARBA" id="ARBA00039060"/>
    </source>
</evidence>
<evidence type="ECO:0000256" key="14">
    <source>
        <dbReference type="ARBA" id="ARBA00048170"/>
    </source>
</evidence>
<dbReference type="PROSITE" id="PS00061">
    <property type="entry name" value="ADH_SHORT"/>
    <property type="match status" value="1"/>
</dbReference>
<comment type="catalytic activity">
    <reaction evidence="10">
        <text>resolvin D1 + NAD(+) = 8-oxoresolvin D1 + NADH + H(+)</text>
        <dbReference type="Rhea" id="RHEA:50124"/>
        <dbReference type="ChEBI" id="CHEBI:15378"/>
        <dbReference type="ChEBI" id="CHEBI:57540"/>
        <dbReference type="ChEBI" id="CHEBI:57945"/>
        <dbReference type="ChEBI" id="CHEBI:132079"/>
        <dbReference type="ChEBI" id="CHEBI:132080"/>
    </reaction>
    <physiologicalReaction direction="left-to-right" evidence="10">
        <dbReference type="Rhea" id="RHEA:50125"/>
    </physiologicalReaction>
</comment>
<evidence type="ECO:0000256" key="21">
    <source>
        <dbReference type="ARBA" id="ARBA00049188"/>
    </source>
</evidence>
<accession>A0A4Y2DN21</accession>
<evidence type="ECO:0000256" key="2">
    <source>
        <dbReference type="ARBA" id="ARBA00023002"/>
    </source>
</evidence>
<reference evidence="23 24" key="1">
    <citation type="journal article" date="2019" name="Sci. Rep.">
        <title>Orb-weaving spider Araneus ventricosus genome elucidates the spidroin gene catalogue.</title>
        <authorList>
            <person name="Kono N."/>
            <person name="Nakamura H."/>
            <person name="Ohtoshi R."/>
            <person name="Moran D.A.P."/>
            <person name="Shinohara A."/>
            <person name="Yoshida Y."/>
            <person name="Fujiwara M."/>
            <person name="Mori M."/>
            <person name="Tomita M."/>
            <person name="Arakawa K."/>
        </authorList>
    </citation>
    <scope>NUCLEOTIDE SEQUENCE [LARGE SCALE GENOMIC DNA]</scope>
</reference>
<dbReference type="EC" id="1.1.1.232" evidence="4"/>
<dbReference type="Gene3D" id="3.40.50.720">
    <property type="entry name" value="NAD(P)-binding Rossmann-like Domain"/>
    <property type="match status" value="1"/>
</dbReference>
<proteinExistence type="inferred from homology"/>
<organism evidence="23 24">
    <name type="scientific">Araneus ventricosus</name>
    <name type="common">Orbweaver spider</name>
    <name type="synonym">Epeira ventricosa</name>
    <dbReference type="NCBI Taxonomy" id="182803"/>
    <lineage>
        <taxon>Eukaryota</taxon>
        <taxon>Metazoa</taxon>
        <taxon>Ecdysozoa</taxon>
        <taxon>Arthropoda</taxon>
        <taxon>Chelicerata</taxon>
        <taxon>Arachnida</taxon>
        <taxon>Araneae</taxon>
        <taxon>Araneomorphae</taxon>
        <taxon>Entelegynae</taxon>
        <taxon>Araneoidea</taxon>
        <taxon>Araneidae</taxon>
        <taxon>Araneus</taxon>
    </lineage>
</organism>
<comment type="catalytic activity">
    <reaction evidence="16">
        <text>lipoxin A4 + NAD(+) = 15-oxo-(5S,6R)-dihydroxy-(7E,9E,11Z,13E)-eicosatetraenoate + NADH + H(+)</text>
        <dbReference type="Rhea" id="RHEA:41572"/>
        <dbReference type="ChEBI" id="CHEBI:15378"/>
        <dbReference type="ChEBI" id="CHEBI:57540"/>
        <dbReference type="ChEBI" id="CHEBI:57945"/>
        <dbReference type="ChEBI" id="CHEBI:67026"/>
        <dbReference type="ChEBI" id="CHEBI:78311"/>
    </reaction>
    <physiologicalReaction direction="left-to-right" evidence="16">
        <dbReference type="Rhea" id="RHEA:41573"/>
    </physiologicalReaction>
</comment>
<evidence type="ECO:0000256" key="7">
    <source>
        <dbReference type="ARBA" id="ARBA00042026"/>
    </source>
</evidence>
<dbReference type="GO" id="GO:0016404">
    <property type="term" value="F:15-hydroxyprostaglandin dehydrogenase (NAD+) activity"/>
    <property type="evidence" value="ECO:0007669"/>
    <property type="project" value="UniProtKB-EC"/>
</dbReference>
<evidence type="ECO:0000256" key="8">
    <source>
        <dbReference type="ARBA" id="ARBA00045705"/>
    </source>
</evidence>
<gene>
    <name evidence="23" type="primary">HPGD_17</name>
    <name evidence="23" type="ORF">AVEN_121456_1</name>
</gene>
<evidence type="ECO:0000313" key="24">
    <source>
        <dbReference type="Proteomes" id="UP000499080"/>
    </source>
</evidence>
<evidence type="ECO:0000256" key="5">
    <source>
        <dbReference type="ARBA" id="ARBA00040276"/>
    </source>
</evidence>
<keyword evidence="2" id="KW-0560">Oxidoreductase</keyword>
<dbReference type="AlphaFoldDB" id="A0A4Y2DN21"/>
<comment type="catalytic activity">
    <reaction evidence="13">
        <text>(11R)-hydroxy-(5Z,8Z,12E,14Z)-eicosatetraenoate + NAD(+) = 11-oxo-(5Z,8Z,12E,14Z)-eicosatetraenoate + NADH + H(+)</text>
        <dbReference type="Rhea" id="RHEA:48640"/>
        <dbReference type="ChEBI" id="CHEBI:15378"/>
        <dbReference type="ChEBI" id="CHEBI:57540"/>
        <dbReference type="ChEBI" id="CHEBI:57945"/>
        <dbReference type="ChEBI" id="CHEBI:78836"/>
        <dbReference type="ChEBI" id="CHEBI:90697"/>
    </reaction>
    <physiologicalReaction direction="left-to-right" evidence="13">
        <dbReference type="Rhea" id="RHEA:48641"/>
    </physiologicalReaction>
</comment>
<comment type="catalytic activity">
    <reaction evidence="17">
        <text>prostaglandin A1 + NAD(+) = 15-oxo-prostaglandin A1 + NADH + H(+)</text>
        <dbReference type="Rhea" id="RHEA:41263"/>
        <dbReference type="ChEBI" id="CHEBI:15378"/>
        <dbReference type="ChEBI" id="CHEBI:57398"/>
        <dbReference type="ChEBI" id="CHEBI:57540"/>
        <dbReference type="ChEBI" id="CHEBI:57945"/>
        <dbReference type="ChEBI" id="CHEBI:85072"/>
    </reaction>
    <physiologicalReaction direction="left-to-right" evidence="17">
        <dbReference type="Rhea" id="RHEA:41264"/>
    </physiologicalReaction>
</comment>
<comment type="catalytic activity">
    <reaction evidence="18">
        <text>prostaglandin E2 + NAD(+) = 15-oxoprostaglandin E2 + NADH + H(+)</text>
        <dbReference type="Rhea" id="RHEA:11876"/>
        <dbReference type="ChEBI" id="CHEBI:15378"/>
        <dbReference type="ChEBI" id="CHEBI:57400"/>
        <dbReference type="ChEBI" id="CHEBI:57540"/>
        <dbReference type="ChEBI" id="CHEBI:57945"/>
        <dbReference type="ChEBI" id="CHEBI:606564"/>
        <dbReference type="EC" id="1.1.1.141"/>
    </reaction>
    <physiologicalReaction direction="left-to-right" evidence="18">
        <dbReference type="Rhea" id="RHEA:11877"/>
    </physiologicalReaction>
</comment>
<dbReference type="PRINTS" id="PR00080">
    <property type="entry name" value="SDRFAMILY"/>
</dbReference>